<organism evidence="2 3">
    <name type="scientific">Striga asiatica</name>
    <name type="common">Asiatic witchweed</name>
    <name type="synonym">Buchnera asiatica</name>
    <dbReference type="NCBI Taxonomy" id="4170"/>
    <lineage>
        <taxon>Eukaryota</taxon>
        <taxon>Viridiplantae</taxon>
        <taxon>Streptophyta</taxon>
        <taxon>Embryophyta</taxon>
        <taxon>Tracheophyta</taxon>
        <taxon>Spermatophyta</taxon>
        <taxon>Magnoliopsida</taxon>
        <taxon>eudicotyledons</taxon>
        <taxon>Gunneridae</taxon>
        <taxon>Pentapetalae</taxon>
        <taxon>asterids</taxon>
        <taxon>lamiids</taxon>
        <taxon>Lamiales</taxon>
        <taxon>Orobanchaceae</taxon>
        <taxon>Buchnereae</taxon>
        <taxon>Striga</taxon>
    </lineage>
</organism>
<feature type="compositionally biased region" description="Polar residues" evidence="1">
    <location>
        <begin position="21"/>
        <end position="41"/>
    </location>
</feature>
<evidence type="ECO:0000313" key="2">
    <source>
        <dbReference type="EMBL" id="GER57561.1"/>
    </source>
</evidence>
<feature type="region of interest" description="Disordered" evidence="1">
    <location>
        <begin position="21"/>
        <end position="59"/>
    </location>
</feature>
<protein>
    <submittedName>
        <fullName evidence="2">33 kDa chaperonin</fullName>
    </submittedName>
</protein>
<name>A0A5A7RK34_STRAF</name>
<dbReference type="EMBL" id="BKCP01013403">
    <property type="protein sequence ID" value="GER57561.1"/>
    <property type="molecule type" value="Genomic_DNA"/>
</dbReference>
<accession>A0A5A7RK34</accession>
<evidence type="ECO:0000313" key="3">
    <source>
        <dbReference type="Proteomes" id="UP000325081"/>
    </source>
</evidence>
<reference evidence="3" key="1">
    <citation type="journal article" date="2019" name="Curr. Biol.">
        <title>Genome Sequence of Striga asiatica Provides Insight into the Evolution of Plant Parasitism.</title>
        <authorList>
            <person name="Yoshida S."/>
            <person name="Kim S."/>
            <person name="Wafula E.K."/>
            <person name="Tanskanen J."/>
            <person name="Kim Y.M."/>
            <person name="Honaas L."/>
            <person name="Yang Z."/>
            <person name="Spallek T."/>
            <person name="Conn C.E."/>
            <person name="Ichihashi Y."/>
            <person name="Cheong K."/>
            <person name="Cui S."/>
            <person name="Der J.P."/>
            <person name="Gundlach H."/>
            <person name="Jiao Y."/>
            <person name="Hori C."/>
            <person name="Ishida J.K."/>
            <person name="Kasahara H."/>
            <person name="Kiba T."/>
            <person name="Kim M.S."/>
            <person name="Koo N."/>
            <person name="Laohavisit A."/>
            <person name="Lee Y.H."/>
            <person name="Lumba S."/>
            <person name="McCourt P."/>
            <person name="Mortimer J.C."/>
            <person name="Mutuku J.M."/>
            <person name="Nomura T."/>
            <person name="Sasaki-Sekimoto Y."/>
            <person name="Seto Y."/>
            <person name="Wang Y."/>
            <person name="Wakatake T."/>
            <person name="Sakakibara H."/>
            <person name="Demura T."/>
            <person name="Yamaguchi S."/>
            <person name="Yoneyama K."/>
            <person name="Manabe R.I."/>
            <person name="Nelson D.C."/>
            <person name="Schulman A.H."/>
            <person name="Timko M.P."/>
            <person name="dePamphilis C.W."/>
            <person name="Choi D."/>
            <person name="Shirasu K."/>
        </authorList>
    </citation>
    <scope>NUCLEOTIDE SEQUENCE [LARGE SCALE GENOMIC DNA]</scope>
    <source>
        <strain evidence="3">cv. UVA1</strain>
    </source>
</reference>
<keyword evidence="3" id="KW-1185">Reference proteome</keyword>
<proteinExistence type="predicted"/>
<dbReference type="AlphaFoldDB" id="A0A5A7RK34"/>
<evidence type="ECO:0000256" key="1">
    <source>
        <dbReference type="SAM" id="MobiDB-lite"/>
    </source>
</evidence>
<dbReference type="Proteomes" id="UP000325081">
    <property type="component" value="Unassembled WGS sequence"/>
</dbReference>
<gene>
    <name evidence="2" type="ORF">STAS_35380</name>
</gene>
<comment type="caution">
    <text evidence="2">The sequence shown here is derived from an EMBL/GenBank/DDBJ whole genome shotgun (WGS) entry which is preliminary data.</text>
</comment>
<feature type="compositionally biased region" description="Basic and acidic residues" evidence="1">
    <location>
        <begin position="42"/>
        <end position="51"/>
    </location>
</feature>
<sequence>MQSKIDRRKRQARLESFSAVATVNSEGSNPAANISIQSNPQQDKRGYDHQSGRGRTQSQRQIANFQIQTRLLSFVHQSLLRLSPAPPPEIALNLAGRTNLKGRKPETA</sequence>